<dbReference type="Gene3D" id="1.10.1040.10">
    <property type="entry name" value="N-(1-d-carboxylethyl)-l-norvaline Dehydrogenase, domain 2"/>
    <property type="match status" value="1"/>
</dbReference>
<feature type="domain" description="Mannitol dehydrogenase C-terminal" evidence="4">
    <location>
        <begin position="327"/>
        <end position="510"/>
    </location>
</feature>
<dbReference type="InterPro" id="IPR000669">
    <property type="entry name" value="Mannitol_DH"/>
</dbReference>
<dbReference type="Gene3D" id="3.40.50.720">
    <property type="entry name" value="NAD(P)-binding Rossmann-like Domain"/>
    <property type="match status" value="1"/>
</dbReference>
<dbReference type="PRINTS" id="PR00084">
    <property type="entry name" value="MTLDHDRGNASE"/>
</dbReference>
<feature type="domain" description="Mannitol dehydrogenase N-terminal" evidence="3">
    <location>
        <begin position="71"/>
        <end position="318"/>
    </location>
</feature>
<evidence type="ECO:0000259" key="3">
    <source>
        <dbReference type="Pfam" id="PF01232"/>
    </source>
</evidence>
<dbReference type="AlphaFoldDB" id="A0A242MG28"/>
<dbReference type="InterPro" id="IPR013131">
    <property type="entry name" value="Mannitol_DH_N"/>
</dbReference>
<protein>
    <submittedName>
        <fullName evidence="5">D-arabinitol 4-dehydrogenase</fullName>
    </submittedName>
</protein>
<keyword evidence="1" id="KW-0560">Oxidoreductase</keyword>
<dbReference type="SUPFAM" id="SSF48179">
    <property type="entry name" value="6-phosphogluconate dehydrogenase C-terminal domain-like"/>
    <property type="match status" value="1"/>
</dbReference>
<dbReference type="PANTHER" id="PTHR43362:SF7">
    <property type="entry name" value="D-MANNONATE OXIDOREDUCTASE"/>
    <property type="match status" value="1"/>
</dbReference>
<evidence type="ECO:0000313" key="5">
    <source>
        <dbReference type="EMBL" id="OTP70245.1"/>
    </source>
</evidence>
<dbReference type="InterPro" id="IPR008927">
    <property type="entry name" value="6-PGluconate_DH-like_C_sf"/>
</dbReference>
<sequence length="522" mass="57325">MLQSALTFIESNTIIRSQNEQMIVATQTGGSKTAGTRRGKRHSTAPGMPRGASRSEEDTMTSANPTTADVILHIGAGSFHRAHQAWYLHKLIESGDTQWSLTVGNIRGDMNAVLEALAAQNGTYTLETVTPQGERKYETIRSIKKVVPWAADLDALIAAGAAPECKIVSFTVTEGGYYLDEHHKLDRANPDLAADLKGARTTIYGALAAILDARMKQNAGKVTLQNCDNLRSNGDRFKAGMLEFLQLRGETALRDWMIANTSCPNAMVDRITPRPTPDVRERVLAATGFDDKAPVMGEAFIQWVIEDAFIAGRPAWEKVGAEMVDSVHPYEEAKIRILNATHSCIAWAGTLVGYQYIHEGTQDAEIRAIADDYVTQDVIPSLSPSPIDLAKYRDVVLDRFVNPYIQDTNQRVAADGFSKIPGFIAPTLRECFARKADPDATAMLPALFFRFLERWHEGKLPYAYQDGVMDAATAHAFFEAADPVKAFVADKLLWGSLAQSADLERVLRAALGRVDAWLAKRG</sequence>
<gene>
    <name evidence="5" type="ORF">PAMC26577_28430</name>
</gene>
<evidence type="ECO:0000259" key="4">
    <source>
        <dbReference type="Pfam" id="PF08125"/>
    </source>
</evidence>
<dbReference type="Pfam" id="PF08125">
    <property type="entry name" value="Mannitol_dh_C"/>
    <property type="match status" value="1"/>
</dbReference>
<dbReference type="InterPro" id="IPR050025">
    <property type="entry name" value="DalD"/>
</dbReference>
<organism evidence="5 6">
    <name type="scientific">Caballeronia sordidicola</name>
    <name type="common">Burkholderia sordidicola</name>
    <dbReference type="NCBI Taxonomy" id="196367"/>
    <lineage>
        <taxon>Bacteria</taxon>
        <taxon>Pseudomonadati</taxon>
        <taxon>Pseudomonadota</taxon>
        <taxon>Betaproteobacteria</taxon>
        <taxon>Burkholderiales</taxon>
        <taxon>Burkholderiaceae</taxon>
        <taxon>Caballeronia</taxon>
    </lineage>
</organism>
<feature type="region of interest" description="Disordered" evidence="2">
    <location>
        <begin position="27"/>
        <end position="63"/>
    </location>
</feature>
<dbReference type="InterPro" id="IPR013118">
    <property type="entry name" value="Mannitol_DH_C"/>
</dbReference>
<dbReference type="InterPro" id="IPR036291">
    <property type="entry name" value="NAD(P)-bd_dom_sf"/>
</dbReference>
<dbReference type="PANTHER" id="PTHR43362">
    <property type="entry name" value="MANNITOL DEHYDROGENASE DSF1-RELATED"/>
    <property type="match status" value="1"/>
</dbReference>
<dbReference type="SUPFAM" id="SSF51735">
    <property type="entry name" value="NAD(P)-binding Rossmann-fold domains"/>
    <property type="match status" value="1"/>
</dbReference>
<dbReference type="NCBIfam" id="NF043014">
    <property type="entry name" value="DArabDhDalD"/>
    <property type="match status" value="1"/>
</dbReference>
<accession>A0A242MG28</accession>
<evidence type="ECO:0000256" key="1">
    <source>
        <dbReference type="ARBA" id="ARBA00023002"/>
    </source>
</evidence>
<dbReference type="EMBL" id="NBTZ01000111">
    <property type="protein sequence ID" value="OTP70245.1"/>
    <property type="molecule type" value="Genomic_DNA"/>
</dbReference>
<proteinExistence type="predicted"/>
<dbReference type="GO" id="GO:0042840">
    <property type="term" value="P:D-glucuronate catabolic process"/>
    <property type="evidence" value="ECO:0007669"/>
    <property type="project" value="TreeGrafter"/>
</dbReference>
<dbReference type="InterPro" id="IPR013328">
    <property type="entry name" value="6PGD_dom2"/>
</dbReference>
<dbReference type="Pfam" id="PF01232">
    <property type="entry name" value="Mannitol_dh"/>
    <property type="match status" value="1"/>
</dbReference>
<evidence type="ECO:0000256" key="2">
    <source>
        <dbReference type="SAM" id="MobiDB-lite"/>
    </source>
</evidence>
<name>A0A242MG28_CABSO</name>
<comment type="caution">
    <text evidence="5">The sequence shown here is derived from an EMBL/GenBank/DDBJ whole genome shotgun (WGS) entry which is preliminary data.</text>
</comment>
<dbReference type="InterPro" id="IPR050988">
    <property type="entry name" value="Mannitol_DH/Oxidoreductase"/>
</dbReference>
<dbReference type="Proteomes" id="UP000195221">
    <property type="component" value="Unassembled WGS sequence"/>
</dbReference>
<evidence type="ECO:0000313" key="6">
    <source>
        <dbReference type="Proteomes" id="UP000195221"/>
    </source>
</evidence>
<reference evidence="5 6" key="1">
    <citation type="submission" date="2017-03" db="EMBL/GenBank/DDBJ databases">
        <title>Genome analysis of strain PAMC 26577.</title>
        <authorList>
            <person name="Oh H.-M."/>
            <person name="Yang J.-A."/>
        </authorList>
    </citation>
    <scope>NUCLEOTIDE SEQUENCE [LARGE SCALE GENOMIC DNA]</scope>
    <source>
        <strain evidence="5 6">PAMC 26577</strain>
    </source>
</reference>
<dbReference type="GO" id="GO:0008866">
    <property type="term" value="F:fructuronate reductase activity"/>
    <property type="evidence" value="ECO:0007669"/>
    <property type="project" value="TreeGrafter"/>
</dbReference>